<reference evidence="1" key="1">
    <citation type="submission" date="2023-04" db="EMBL/GenBank/DDBJ databases">
        <title>Ambrosiozyma monospora NBRC 10751.</title>
        <authorList>
            <person name="Ichikawa N."/>
            <person name="Sato H."/>
            <person name="Tonouchi N."/>
        </authorList>
    </citation>
    <scope>NUCLEOTIDE SEQUENCE</scope>
    <source>
        <strain evidence="1">NBRC 10751</strain>
    </source>
</reference>
<dbReference type="EMBL" id="BSXS01005522">
    <property type="protein sequence ID" value="GME84471.1"/>
    <property type="molecule type" value="Genomic_DNA"/>
</dbReference>
<name>A0ACB5TAV5_AMBMO</name>
<dbReference type="Proteomes" id="UP001165064">
    <property type="component" value="Unassembled WGS sequence"/>
</dbReference>
<comment type="caution">
    <text evidence="1">The sequence shown here is derived from an EMBL/GenBank/DDBJ whole genome shotgun (WGS) entry which is preliminary data.</text>
</comment>
<proteinExistence type="predicted"/>
<accession>A0ACB5TAV5</accession>
<evidence type="ECO:0000313" key="1">
    <source>
        <dbReference type="EMBL" id="GME84471.1"/>
    </source>
</evidence>
<keyword evidence="2" id="KW-1185">Reference proteome</keyword>
<protein>
    <submittedName>
        <fullName evidence="1">Unnamed protein product</fullName>
    </submittedName>
</protein>
<gene>
    <name evidence="1" type="ORF">Amon02_000686500</name>
</gene>
<organism evidence="1 2">
    <name type="scientific">Ambrosiozyma monospora</name>
    <name type="common">Yeast</name>
    <name type="synonym">Endomycopsis monosporus</name>
    <dbReference type="NCBI Taxonomy" id="43982"/>
    <lineage>
        <taxon>Eukaryota</taxon>
        <taxon>Fungi</taxon>
        <taxon>Dikarya</taxon>
        <taxon>Ascomycota</taxon>
        <taxon>Saccharomycotina</taxon>
        <taxon>Pichiomycetes</taxon>
        <taxon>Pichiales</taxon>
        <taxon>Pichiaceae</taxon>
        <taxon>Ambrosiozyma</taxon>
    </lineage>
</organism>
<evidence type="ECO:0000313" key="2">
    <source>
        <dbReference type="Proteomes" id="UP001165064"/>
    </source>
</evidence>
<sequence>MSLKVDEEKGLFFIPYIHSSVHTHTSAEVVEMVKLKSQMGGKSSRNFIPKSQLPQSHGSPVDIPEDDRFMIELPSKVNWVELLQKLRERQLHELKPGALDLIH</sequence>